<protein>
    <recommendedName>
        <fullName evidence="4">Vitamin K epoxide reductase</fullName>
    </recommendedName>
</protein>
<proteinExistence type="predicted"/>
<name>T2GFV8_MEGG1</name>
<keyword evidence="3" id="KW-1185">Reference proteome</keyword>
<feature type="transmembrane region" description="Helical" evidence="1">
    <location>
        <begin position="45"/>
        <end position="65"/>
    </location>
</feature>
<dbReference type="eggNOG" id="COG1651">
    <property type="taxonomic scope" value="Bacteria"/>
</dbReference>
<feature type="transmembrane region" description="Helical" evidence="1">
    <location>
        <begin position="126"/>
        <end position="146"/>
    </location>
</feature>
<organism evidence="2 3">
    <name type="scientific">Megalodesulfovibrio gigas (strain ATCC 19364 / DSM 1382 / NCIMB 9332 / VKM B-1759)</name>
    <name type="common">Desulfovibrio gigas</name>
    <dbReference type="NCBI Taxonomy" id="1121448"/>
    <lineage>
        <taxon>Bacteria</taxon>
        <taxon>Pseudomonadati</taxon>
        <taxon>Thermodesulfobacteriota</taxon>
        <taxon>Desulfovibrionia</taxon>
        <taxon>Desulfovibrionales</taxon>
        <taxon>Desulfovibrionaceae</taxon>
        <taxon>Megalodesulfovibrio</taxon>
    </lineage>
</organism>
<dbReference type="PATRIC" id="fig|1121448.10.peg.3472"/>
<reference evidence="2 3" key="1">
    <citation type="journal article" date="2013" name="J. Bacteriol.">
        <title>Roles of HynAB and Ech, the only two hydrogenases found in the model sulfate reducer Desulfovibrio gigas.</title>
        <authorList>
            <person name="Morais-Silva F.O."/>
            <person name="Santos C.I."/>
            <person name="Rodrigues R."/>
            <person name="Pereira I.A."/>
            <person name="Rodrigues-Pousada C."/>
        </authorList>
    </citation>
    <scope>NUCLEOTIDE SEQUENCE [LARGE SCALE GENOMIC DNA]</scope>
    <source>
        <strain evidence="3">ATCC 19364 / DSM 1382 / NCIMB 9332 / VKM B-1759</strain>
    </source>
</reference>
<dbReference type="PROSITE" id="PS51257">
    <property type="entry name" value="PROKAR_LIPOPROTEIN"/>
    <property type="match status" value="1"/>
</dbReference>
<feature type="transmembrane region" description="Helical" evidence="1">
    <location>
        <begin position="100"/>
        <end position="119"/>
    </location>
</feature>
<accession>T2GFV8</accession>
<dbReference type="STRING" id="1121448.DGI_3522"/>
<keyword evidence="1" id="KW-1133">Transmembrane helix</keyword>
<dbReference type="AlphaFoldDB" id="T2GFV8"/>
<reference evidence="3" key="2">
    <citation type="submission" date="2013-07" db="EMBL/GenBank/DDBJ databases">
        <authorList>
            <person name="Morais-Silva F.O."/>
            <person name="Rezende A.M."/>
            <person name="Pimentel C."/>
            <person name="Resende D.M."/>
            <person name="Santos C.I."/>
            <person name="Clemente C."/>
            <person name="de Oliveira L.M."/>
            <person name="da Silva S.M."/>
            <person name="Costa D.A."/>
            <person name="Varela-Raposo A."/>
            <person name="Horacio E.C.A."/>
            <person name="Matos M."/>
            <person name="Flores O."/>
            <person name="Ruiz J.C."/>
            <person name="Rodrigues-Pousada C."/>
        </authorList>
    </citation>
    <scope>NUCLEOTIDE SEQUENCE [LARGE SCALE GENOMIC DNA]</scope>
    <source>
        <strain evidence="3">ATCC 19364 / DSM 1382 / NCIMB 9332 / VKM B-1759</strain>
    </source>
</reference>
<evidence type="ECO:0008006" key="4">
    <source>
        <dbReference type="Google" id="ProtNLM"/>
    </source>
</evidence>
<dbReference type="KEGG" id="dgg:DGI_3522"/>
<evidence type="ECO:0000313" key="2">
    <source>
        <dbReference type="EMBL" id="AGW15198.1"/>
    </source>
</evidence>
<dbReference type="HOGENOM" id="CLU_071793_0_0_7"/>
<evidence type="ECO:0000256" key="1">
    <source>
        <dbReference type="SAM" id="Phobius"/>
    </source>
</evidence>
<evidence type="ECO:0000313" key="3">
    <source>
        <dbReference type="Proteomes" id="UP000016587"/>
    </source>
</evidence>
<keyword evidence="1" id="KW-0472">Membrane</keyword>
<feature type="transmembrane region" description="Helical" evidence="1">
    <location>
        <begin position="77"/>
        <end position="94"/>
    </location>
</feature>
<keyword evidence="1" id="KW-0812">Transmembrane</keyword>
<gene>
    <name evidence="2" type="ORF">DGI_3522</name>
</gene>
<dbReference type="Proteomes" id="UP000016587">
    <property type="component" value="Chromosome"/>
</dbReference>
<dbReference type="EMBL" id="CP006585">
    <property type="protein sequence ID" value="AGW15198.1"/>
    <property type="molecule type" value="Genomic_DNA"/>
</dbReference>
<sequence length="323" mass="33525">MRILATILLALAGALLCAVSALDYTTPFCTTAGCALFKGTSIAGLSLYWIGAAGFFLLAVLYSVGRRLPLLRRTADWCLAAALAFDAVLLGVLAVTVPCLICLVVAAVLGATALAAWPTGSRWRRVLIVWAMLFAASVAGLGRGAVSPVPITEVPSPALQLYVSPTCPECRTAVLRLLARTELLGQTAFYPIAKTAEDERRLLAMHASLQEGRPLAEILRALVADAAAPDVPASSADRLRIWVMSMCNKIAVLHAGSQTVPFLQASAAGMLQLLSPPVPAATGAVPGAPTLPMPAGQGFSLPGLMQTPAPPQGCGFAEQTPCD</sequence>